<dbReference type="GO" id="GO:0016757">
    <property type="term" value="F:glycosyltransferase activity"/>
    <property type="evidence" value="ECO:0007669"/>
    <property type="project" value="UniProtKB-KW"/>
</dbReference>
<dbReference type="RefSeq" id="WP_086899949.1">
    <property type="nucleotide sequence ID" value="NZ_CP021358.1"/>
</dbReference>
<proteinExistence type="predicted"/>
<protein>
    <recommendedName>
        <fullName evidence="6">Glycosyltransferase 2-like domain-containing protein</fullName>
    </recommendedName>
</protein>
<dbReference type="OrthoDB" id="9777873at2"/>
<evidence type="ECO:0000256" key="5">
    <source>
        <dbReference type="ARBA" id="ARBA00023136"/>
    </source>
</evidence>
<dbReference type="PANTHER" id="PTHR43646">
    <property type="entry name" value="GLYCOSYLTRANSFERASE"/>
    <property type="match status" value="1"/>
</dbReference>
<dbReference type="EMBL" id="CP021358">
    <property type="protein sequence ID" value="ART62720.1"/>
    <property type="molecule type" value="Genomic_DNA"/>
</dbReference>
<dbReference type="KEGG" id="kma:B9H00_06370"/>
<accession>A0A240UNX1</accession>
<keyword evidence="3" id="KW-0328">Glycosyltransferase</keyword>
<dbReference type="PANTHER" id="PTHR43646:SF2">
    <property type="entry name" value="GLYCOSYLTRANSFERASE 2-LIKE DOMAIN-CONTAINING PROTEIN"/>
    <property type="match status" value="1"/>
</dbReference>
<keyword evidence="4" id="KW-0808">Transferase</keyword>
<name>A0A240UNX1_9GAMM</name>
<dbReference type="InterPro" id="IPR001173">
    <property type="entry name" value="Glyco_trans_2-like"/>
</dbReference>
<dbReference type="InterPro" id="IPR029044">
    <property type="entry name" value="Nucleotide-diphossugar_trans"/>
</dbReference>
<sequence length="238" mass="25710">MTTARNAPAHIGVVVPAHDEEQHLDACLESLTRAARHARHHGHEVTLVVVLDSCQDRSNAIARAYEVTRVSVSARNVGVARHAGVRALPKGVDWLAMTDADTCVPETWLTALYGFDTDAVCGGIHLTQWHGLAPDLRARYLAHQRQNLERHYVYGANLGISMAAYQALGGFRPLRCHEDVNLIERLMASGGSVTWASTCRVMTSARGQARAPDGLGALLHTLAHPVPALTDSQTPLPG</sequence>
<dbReference type="Pfam" id="PF00535">
    <property type="entry name" value="Glycos_transf_2"/>
    <property type="match status" value="1"/>
</dbReference>
<comment type="subcellular location">
    <subcellularLocation>
        <location evidence="1">Cell membrane</location>
    </subcellularLocation>
</comment>
<dbReference type="SUPFAM" id="SSF53448">
    <property type="entry name" value="Nucleotide-diphospho-sugar transferases"/>
    <property type="match status" value="1"/>
</dbReference>
<evidence type="ECO:0000256" key="2">
    <source>
        <dbReference type="ARBA" id="ARBA00022475"/>
    </source>
</evidence>
<reference evidence="7 8" key="1">
    <citation type="submission" date="2017-05" db="EMBL/GenBank/DDBJ databases">
        <authorList>
            <person name="Song R."/>
            <person name="Chenine A.L."/>
            <person name="Ruprecht R.M."/>
        </authorList>
    </citation>
    <scope>NUCLEOTIDE SEQUENCE [LARGE SCALE GENOMIC DNA]</scope>
    <source>
        <strain evidence="7">SW32</strain>
    </source>
</reference>
<evidence type="ECO:0000256" key="4">
    <source>
        <dbReference type="ARBA" id="ARBA00022679"/>
    </source>
</evidence>
<dbReference type="GO" id="GO:0005886">
    <property type="term" value="C:plasma membrane"/>
    <property type="evidence" value="ECO:0007669"/>
    <property type="project" value="UniProtKB-SubCell"/>
</dbReference>
<gene>
    <name evidence="7" type="ORF">B9H00_06370</name>
</gene>
<evidence type="ECO:0000313" key="7">
    <source>
        <dbReference type="EMBL" id="ART62720.1"/>
    </source>
</evidence>
<evidence type="ECO:0000259" key="6">
    <source>
        <dbReference type="Pfam" id="PF00535"/>
    </source>
</evidence>
<dbReference type="Gene3D" id="3.90.550.10">
    <property type="entry name" value="Spore Coat Polysaccharide Biosynthesis Protein SpsA, Chain A"/>
    <property type="match status" value="1"/>
</dbReference>
<evidence type="ECO:0000256" key="1">
    <source>
        <dbReference type="ARBA" id="ARBA00004236"/>
    </source>
</evidence>
<organism evidence="7 8">
    <name type="scientific">Kushneria marisflavi</name>
    <dbReference type="NCBI Taxonomy" id="157779"/>
    <lineage>
        <taxon>Bacteria</taxon>
        <taxon>Pseudomonadati</taxon>
        <taxon>Pseudomonadota</taxon>
        <taxon>Gammaproteobacteria</taxon>
        <taxon>Oceanospirillales</taxon>
        <taxon>Halomonadaceae</taxon>
        <taxon>Kushneria</taxon>
    </lineage>
</organism>
<dbReference type="Proteomes" id="UP000194457">
    <property type="component" value="Chromosome"/>
</dbReference>
<keyword evidence="2" id="KW-1003">Cell membrane</keyword>
<feature type="domain" description="Glycosyltransferase 2-like" evidence="6">
    <location>
        <begin position="13"/>
        <end position="136"/>
    </location>
</feature>
<keyword evidence="8" id="KW-1185">Reference proteome</keyword>
<evidence type="ECO:0000313" key="8">
    <source>
        <dbReference type="Proteomes" id="UP000194457"/>
    </source>
</evidence>
<dbReference type="AlphaFoldDB" id="A0A240UNX1"/>
<evidence type="ECO:0000256" key="3">
    <source>
        <dbReference type="ARBA" id="ARBA00022676"/>
    </source>
</evidence>
<keyword evidence="5" id="KW-0472">Membrane</keyword>